<reference evidence="1 2" key="1">
    <citation type="submission" date="2024-08" db="EMBL/GenBank/DDBJ databases">
        <title>Clostridium lapicellarii sp. nov., and Clostridium renhuaiense sp. nov., two species isolated from the mud in a fermentation cellar used for producing sauce-flavour Chinese liquors.</title>
        <authorList>
            <person name="Yang F."/>
            <person name="Wang H."/>
            <person name="Chen L.Q."/>
            <person name="Zhou N."/>
            <person name="Lu J.J."/>
            <person name="Pu X.X."/>
            <person name="Wan B."/>
            <person name="Wang L."/>
            <person name="Liu S.J."/>
        </authorList>
    </citation>
    <scope>NUCLEOTIDE SEQUENCE [LARGE SCALE GENOMIC DNA]</scope>
    <source>
        <strain evidence="1 2">MT-5</strain>
    </source>
</reference>
<dbReference type="RefSeq" id="WP_369704794.1">
    <property type="nucleotide sequence ID" value="NZ_JBGEWD010000011.1"/>
</dbReference>
<name>A0ABV4BTP8_9CLOT</name>
<evidence type="ECO:0008006" key="3">
    <source>
        <dbReference type="Google" id="ProtNLM"/>
    </source>
</evidence>
<keyword evidence="2" id="KW-1185">Reference proteome</keyword>
<organism evidence="1 2">
    <name type="scientific">Clostridium moutaii</name>
    <dbReference type="NCBI Taxonomy" id="3240932"/>
    <lineage>
        <taxon>Bacteria</taxon>
        <taxon>Bacillati</taxon>
        <taxon>Bacillota</taxon>
        <taxon>Clostridia</taxon>
        <taxon>Eubacteriales</taxon>
        <taxon>Clostridiaceae</taxon>
        <taxon>Clostridium</taxon>
    </lineage>
</organism>
<sequence length="89" mass="10091">MKKPLNYAILKYFTTVKEACAEDVIDALKSEYGNFKALKKDAVISALMTAEANGLLEETRFEMDKTDSLRVYYHANEEGASTINKYIKD</sequence>
<comment type="caution">
    <text evidence="1">The sequence shown here is derived from an EMBL/GenBank/DDBJ whole genome shotgun (WGS) entry which is preliminary data.</text>
</comment>
<evidence type="ECO:0000313" key="1">
    <source>
        <dbReference type="EMBL" id="MEY8000900.1"/>
    </source>
</evidence>
<evidence type="ECO:0000313" key="2">
    <source>
        <dbReference type="Proteomes" id="UP001564657"/>
    </source>
</evidence>
<dbReference type="SUPFAM" id="SSF46785">
    <property type="entry name" value="Winged helix' DNA-binding domain"/>
    <property type="match status" value="1"/>
</dbReference>
<dbReference type="Proteomes" id="UP001564657">
    <property type="component" value="Unassembled WGS sequence"/>
</dbReference>
<accession>A0ABV4BTP8</accession>
<protein>
    <recommendedName>
        <fullName evidence="3">DNA-binding protein</fullName>
    </recommendedName>
</protein>
<proteinExistence type="predicted"/>
<dbReference type="InterPro" id="IPR036390">
    <property type="entry name" value="WH_DNA-bd_sf"/>
</dbReference>
<dbReference type="EMBL" id="JBGEWD010000011">
    <property type="protein sequence ID" value="MEY8000900.1"/>
    <property type="molecule type" value="Genomic_DNA"/>
</dbReference>
<gene>
    <name evidence="1" type="ORF">AB8U03_11960</name>
</gene>